<evidence type="ECO:0000256" key="1">
    <source>
        <dbReference type="ARBA" id="ARBA00001946"/>
    </source>
</evidence>
<dbReference type="PRINTS" id="PR01050">
    <property type="entry name" value="PYRUVTKNASE"/>
</dbReference>
<reference evidence="22 23" key="2">
    <citation type="journal article" date="2005" name="Genome Res.">
        <title>Complete genome sequence of the hyperthermophilic archaeon Thermococcus kodakaraensis KOD1 and comparison with Pyrococcus genomes.</title>
        <authorList>
            <person name="Fukui T."/>
            <person name="Atomi H."/>
            <person name="Kanai T."/>
            <person name="Matsumi R."/>
            <person name="Fujiwara S."/>
            <person name="Imanaka T."/>
        </authorList>
    </citation>
    <scope>NUCLEOTIDE SEQUENCE [LARGE SCALE GENOMIC DNA]</scope>
    <source>
        <strain evidence="23">ATCC BAA-918 / JCM 12380 / KOD1</strain>
        <strain evidence="22">KOD1</strain>
    </source>
</reference>
<dbReference type="GO" id="GO:0000287">
    <property type="term" value="F:magnesium ion binding"/>
    <property type="evidence" value="ECO:0007669"/>
    <property type="project" value="UniProtKB-UniRule"/>
</dbReference>
<evidence type="ECO:0000313" key="22">
    <source>
        <dbReference type="EMBL" id="BAD84700.1"/>
    </source>
</evidence>
<comment type="cofactor">
    <cofactor evidence="1">
        <name>Mg(2+)</name>
        <dbReference type="ChEBI" id="CHEBI:18420"/>
    </cofactor>
</comment>
<dbReference type="NCBIfam" id="TIGR01064">
    <property type="entry name" value="pyruv_kin"/>
    <property type="match status" value="1"/>
</dbReference>
<dbReference type="InterPro" id="IPR001697">
    <property type="entry name" value="Pyr_Knase"/>
</dbReference>
<keyword evidence="12 18" id="KW-0460">Magnesium</keyword>
<dbReference type="InterPro" id="IPR040442">
    <property type="entry name" value="Pyrv_kinase-like_dom_sf"/>
</dbReference>
<dbReference type="InterPro" id="IPR036918">
    <property type="entry name" value="Pyrv_Knase_C_sf"/>
</dbReference>
<evidence type="ECO:0000313" key="21">
    <source>
        <dbReference type="EMBL" id="BAD02412.1"/>
    </source>
</evidence>
<dbReference type="PATRIC" id="fig|69014.16.peg.501"/>
<dbReference type="InterPro" id="IPR018209">
    <property type="entry name" value="Pyrv_Knase_AS"/>
</dbReference>
<dbReference type="EC" id="2.7.1.40" evidence="6 17"/>
<dbReference type="NCBIfam" id="NF004491">
    <property type="entry name" value="PRK05826.1"/>
    <property type="match status" value="1"/>
</dbReference>
<dbReference type="RefSeq" id="WP_011249466.1">
    <property type="nucleotide sequence ID" value="NC_006624.1"/>
</dbReference>
<evidence type="ECO:0000256" key="8">
    <source>
        <dbReference type="ARBA" id="ARBA00022723"/>
    </source>
</evidence>
<dbReference type="InterPro" id="IPR011037">
    <property type="entry name" value="Pyrv_Knase-like_insert_dom_sf"/>
</dbReference>
<dbReference type="PROSITE" id="PS00110">
    <property type="entry name" value="PYRUVATE_KINASE"/>
    <property type="match status" value="1"/>
</dbReference>
<dbReference type="GeneID" id="78447024"/>
<dbReference type="FunCoup" id="Q76I93">
    <property type="interactions" value="96"/>
</dbReference>
<name>Q76I93_THEKO</name>
<dbReference type="GO" id="GO:0005524">
    <property type="term" value="F:ATP binding"/>
    <property type="evidence" value="ECO:0007669"/>
    <property type="project" value="UniProtKB-KW"/>
</dbReference>
<dbReference type="SUPFAM" id="SSF50800">
    <property type="entry name" value="PK beta-barrel domain-like"/>
    <property type="match status" value="1"/>
</dbReference>
<dbReference type="EMBL" id="AP006878">
    <property type="protein sequence ID" value="BAD84700.1"/>
    <property type="molecule type" value="Genomic_DNA"/>
</dbReference>
<dbReference type="STRING" id="69014.TK0511"/>
<accession>Q76I93</accession>
<dbReference type="Pfam" id="PF00224">
    <property type="entry name" value="PK"/>
    <property type="match status" value="1"/>
</dbReference>
<dbReference type="GO" id="GO:0004743">
    <property type="term" value="F:pyruvate kinase activity"/>
    <property type="evidence" value="ECO:0000318"/>
    <property type="project" value="GO_Central"/>
</dbReference>
<proteinExistence type="inferred from homology"/>
<evidence type="ECO:0000256" key="5">
    <source>
        <dbReference type="ARBA" id="ARBA00011881"/>
    </source>
</evidence>
<dbReference type="GO" id="GO:0016301">
    <property type="term" value="F:kinase activity"/>
    <property type="evidence" value="ECO:0007669"/>
    <property type="project" value="UniProtKB-KW"/>
</dbReference>
<dbReference type="EnsemblBacteria" id="BAD84700">
    <property type="protein sequence ID" value="BAD84700"/>
    <property type="gene ID" value="TK0511"/>
</dbReference>
<evidence type="ECO:0000256" key="17">
    <source>
        <dbReference type="NCBIfam" id="TIGR01064"/>
    </source>
</evidence>
<organism evidence="21">
    <name type="scientific">Thermococcus kodakarensis (strain ATCC BAA-918 / JCM 12380 / KOD1)</name>
    <name type="common">Pyrococcus kodakaraensis (strain KOD1)</name>
    <dbReference type="NCBI Taxonomy" id="69014"/>
    <lineage>
        <taxon>Archaea</taxon>
        <taxon>Methanobacteriati</taxon>
        <taxon>Methanobacteriota</taxon>
        <taxon>Thermococci</taxon>
        <taxon>Thermococcales</taxon>
        <taxon>Thermococcaceae</taxon>
        <taxon>Thermococcus</taxon>
    </lineage>
</organism>
<dbReference type="InterPro" id="IPR015793">
    <property type="entry name" value="Pyrv_Knase_brl"/>
</dbReference>
<dbReference type="SUPFAM" id="SSF52935">
    <property type="entry name" value="PK C-terminal domain-like"/>
    <property type="match status" value="1"/>
</dbReference>
<protein>
    <recommendedName>
        <fullName evidence="6 17">Pyruvate kinase</fullName>
        <ecNumber evidence="6 17">2.7.1.40</ecNumber>
    </recommendedName>
</protein>
<keyword evidence="7 18" id="KW-0808">Transferase</keyword>
<evidence type="ECO:0000256" key="12">
    <source>
        <dbReference type="ARBA" id="ARBA00022842"/>
    </source>
</evidence>
<evidence type="ECO:0000256" key="6">
    <source>
        <dbReference type="ARBA" id="ARBA00012142"/>
    </source>
</evidence>
<keyword evidence="9" id="KW-0547">Nucleotide-binding</keyword>
<dbReference type="InterPro" id="IPR015806">
    <property type="entry name" value="Pyrv_Knase_insert_dom_sf"/>
</dbReference>
<dbReference type="HOGENOM" id="CLU_015439_0_2_2"/>
<dbReference type="FunFam" id="3.40.1380.20:FF:000013">
    <property type="entry name" value="Pyruvate kinase"/>
    <property type="match status" value="1"/>
</dbReference>
<evidence type="ECO:0000256" key="2">
    <source>
        <dbReference type="ARBA" id="ARBA00001958"/>
    </source>
</evidence>
<evidence type="ECO:0000256" key="4">
    <source>
        <dbReference type="ARBA" id="ARBA00008663"/>
    </source>
</evidence>
<keyword evidence="11" id="KW-0067">ATP-binding</keyword>
<evidence type="ECO:0000256" key="14">
    <source>
        <dbReference type="ARBA" id="ARBA00023152"/>
    </source>
</evidence>
<dbReference type="InterPro" id="IPR015813">
    <property type="entry name" value="Pyrv/PenolPyrv_kinase-like_dom"/>
</dbReference>
<evidence type="ECO:0000313" key="23">
    <source>
        <dbReference type="Proteomes" id="UP000000536"/>
    </source>
</evidence>
<accession>Q5JD87</accession>
<dbReference type="Gene3D" id="3.40.1380.20">
    <property type="entry name" value="Pyruvate kinase, C-terminal domain"/>
    <property type="match status" value="1"/>
</dbReference>
<dbReference type="InterPro" id="IPR015795">
    <property type="entry name" value="Pyrv_Knase_C"/>
</dbReference>
<keyword evidence="8" id="KW-0479">Metal-binding</keyword>
<comment type="catalytic activity">
    <reaction evidence="16 18">
        <text>pyruvate + ATP = phosphoenolpyruvate + ADP + H(+)</text>
        <dbReference type="Rhea" id="RHEA:18157"/>
        <dbReference type="ChEBI" id="CHEBI:15361"/>
        <dbReference type="ChEBI" id="CHEBI:15378"/>
        <dbReference type="ChEBI" id="CHEBI:30616"/>
        <dbReference type="ChEBI" id="CHEBI:58702"/>
        <dbReference type="ChEBI" id="CHEBI:456216"/>
        <dbReference type="EC" id="2.7.1.40"/>
    </reaction>
</comment>
<comment type="similarity">
    <text evidence="4 18">Belongs to the pyruvate kinase family.</text>
</comment>
<dbReference type="Proteomes" id="UP000000536">
    <property type="component" value="Chromosome"/>
</dbReference>
<dbReference type="AlphaFoldDB" id="Q76I93"/>
<keyword evidence="14 18" id="KW-0324">Glycolysis</keyword>
<evidence type="ECO:0000259" key="20">
    <source>
        <dbReference type="Pfam" id="PF02887"/>
    </source>
</evidence>
<dbReference type="eggNOG" id="arCOG04120">
    <property type="taxonomic scope" value="Archaea"/>
</dbReference>
<dbReference type="Gene3D" id="3.20.20.60">
    <property type="entry name" value="Phosphoenolpyruvate-binding domains"/>
    <property type="match status" value="1"/>
</dbReference>
<keyword evidence="13" id="KW-0630">Potassium</keyword>
<evidence type="ECO:0000256" key="15">
    <source>
        <dbReference type="ARBA" id="ARBA00023317"/>
    </source>
</evidence>
<dbReference type="KEGG" id="tko:TK0511"/>
<dbReference type="NCBIfam" id="NF004978">
    <property type="entry name" value="PRK06354.1"/>
    <property type="match status" value="1"/>
</dbReference>
<evidence type="ECO:0000259" key="19">
    <source>
        <dbReference type="Pfam" id="PF00224"/>
    </source>
</evidence>
<comment type="subunit">
    <text evidence="5">Homotetramer.</text>
</comment>
<dbReference type="OrthoDB" id="56298at2157"/>
<comment type="pathway">
    <text evidence="3 18">Carbohydrate degradation; glycolysis; pyruvate from D-glyceraldehyde 3-phosphate: step 5/5.</text>
</comment>
<evidence type="ECO:0000256" key="7">
    <source>
        <dbReference type="ARBA" id="ARBA00022679"/>
    </source>
</evidence>
<evidence type="ECO:0000256" key="10">
    <source>
        <dbReference type="ARBA" id="ARBA00022777"/>
    </source>
</evidence>
<dbReference type="GO" id="GO:0030955">
    <property type="term" value="F:potassium ion binding"/>
    <property type="evidence" value="ECO:0007669"/>
    <property type="project" value="UniProtKB-UniRule"/>
</dbReference>
<keyword evidence="15 21" id="KW-0670">Pyruvate</keyword>
<dbReference type="GO" id="GO:0005737">
    <property type="term" value="C:cytoplasm"/>
    <property type="evidence" value="ECO:0000318"/>
    <property type="project" value="GO_Central"/>
</dbReference>
<reference evidence="21" key="1">
    <citation type="submission" date="2002-12" db="EMBL/GenBank/DDBJ databases">
        <title>pyruvate kinase from Thermococcus kodakaraensis.</title>
        <authorList>
            <person name="Imanaka T."/>
            <person name="Atomi H."/>
            <person name="Fukui T."/>
            <person name="Imanaka H."/>
        </authorList>
    </citation>
    <scope>NUCLEOTIDE SEQUENCE</scope>
</reference>
<feature type="domain" description="Pyruvate kinase barrel" evidence="19">
    <location>
        <begin position="6"/>
        <end position="326"/>
    </location>
</feature>
<keyword evidence="10 18" id="KW-0418">Kinase</keyword>
<dbReference type="SUPFAM" id="SSF51621">
    <property type="entry name" value="Phosphoenolpyruvate/pyruvate domain"/>
    <property type="match status" value="1"/>
</dbReference>
<evidence type="ECO:0000256" key="16">
    <source>
        <dbReference type="ARBA" id="ARBA00048152"/>
    </source>
</evidence>
<comment type="cofactor">
    <cofactor evidence="2">
        <name>K(+)</name>
        <dbReference type="ChEBI" id="CHEBI:29103"/>
    </cofactor>
</comment>
<dbReference type="Gene3D" id="2.40.33.10">
    <property type="entry name" value="PK beta-barrel domain-like"/>
    <property type="match status" value="1"/>
</dbReference>
<sequence length="478" mass="53005">MRLPGQKTKIIATLGPASLNEKTITAMVRAGMSVARINFAHGDLKQHEKSIKLVRKVSERLNRPVAILGDLPGVKIRVGEIEGGSVTLRRWQTVTLTTRDVIGNEAVIPVEFKDFPRLVSKGDVIYLSDGFIALRVEDVRDQDVICKVLVGGTLFSRKGINIPKARLAIEAITEKDLEFLEFSLEHGVDAVGISFVGSAYDVLKARRFVEERNGKLFLIAKIERPDAVRNFDEILRAADGVMVARGDLGVEMPIEKLPILQKKLIQKANCAGKPVITATQMLESMTHEKLPTRAEVTDVANAILDGTDAVMLSEETAVGKYPVETVKMMARIAKTTEAYRDSKWAERTVEWKMSELRGTRPTKGTIKDAITRSIIEALNSIDIKYILTPTRMGQTARLIARFKPKQWVLAFVTDEWVKNTLMFSYGVYPFLVEDTSEEEILRVITGLGLVDEGDTVLLTKGTPIGKTAGTNTIRIFNV</sequence>
<dbReference type="Pfam" id="PF02887">
    <property type="entry name" value="PK_C"/>
    <property type="match status" value="1"/>
</dbReference>
<evidence type="ECO:0000256" key="18">
    <source>
        <dbReference type="RuleBase" id="RU000504"/>
    </source>
</evidence>
<evidence type="ECO:0000256" key="9">
    <source>
        <dbReference type="ARBA" id="ARBA00022741"/>
    </source>
</evidence>
<evidence type="ECO:0000256" key="3">
    <source>
        <dbReference type="ARBA" id="ARBA00004997"/>
    </source>
</evidence>
<feature type="domain" description="Pyruvate kinase C-terminal" evidence="20">
    <location>
        <begin position="368"/>
        <end position="475"/>
    </location>
</feature>
<evidence type="ECO:0000256" key="11">
    <source>
        <dbReference type="ARBA" id="ARBA00022840"/>
    </source>
</evidence>
<keyword evidence="23" id="KW-1185">Reference proteome</keyword>
<dbReference type="UniPathway" id="UPA00109">
    <property type="reaction ID" value="UER00188"/>
</dbReference>
<dbReference type="PANTHER" id="PTHR11817">
    <property type="entry name" value="PYRUVATE KINASE"/>
    <property type="match status" value="1"/>
</dbReference>
<dbReference type="GO" id="GO:0006096">
    <property type="term" value="P:glycolytic process"/>
    <property type="evidence" value="ECO:0000318"/>
    <property type="project" value="GO_Central"/>
</dbReference>
<evidence type="ECO:0000256" key="13">
    <source>
        <dbReference type="ARBA" id="ARBA00022958"/>
    </source>
</evidence>
<gene>
    <name evidence="21" type="primary">pyk</name>
    <name evidence="22" type="ordered locus">TK0511</name>
</gene>
<dbReference type="EMBL" id="AB098541">
    <property type="protein sequence ID" value="BAD02412.1"/>
    <property type="molecule type" value="Genomic_DNA"/>
</dbReference>
<dbReference type="FunFam" id="2.40.33.10:FF:000001">
    <property type="entry name" value="Pyruvate kinase"/>
    <property type="match status" value="1"/>
</dbReference>